<accession>A0ABM3Y1N7</accession>
<keyword evidence="3" id="KW-1185">Reference proteome</keyword>
<feature type="compositionally biased region" description="Polar residues" evidence="2">
    <location>
        <begin position="86"/>
        <end position="105"/>
    </location>
</feature>
<feature type="compositionally biased region" description="Polar residues" evidence="2">
    <location>
        <begin position="1018"/>
        <end position="1037"/>
    </location>
</feature>
<feature type="compositionally biased region" description="Polar residues" evidence="2">
    <location>
        <begin position="9"/>
        <end position="22"/>
    </location>
</feature>
<organism evidence="3 4">
    <name type="scientific">Erinaceus europaeus</name>
    <name type="common">Western European hedgehog</name>
    <dbReference type="NCBI Taxonomy" id="9365"/>
    <lineage>
        <taxon>Eukaryota</taxon>
        <taxon>Metazoa</taxon>
        <taxon>Chordata</taxon>
        <taxon>Craniata</taxon>
        <taxon>Vertebrata</taxon>
        <taxon>Euteleostomi</taxon>
        <taxon>Mammalia</taxon>
        <taxon>Eutheria</taxon>
        <taxon>Laurasiatheria</taxon>
        <taxon>Eulipotyphla</taxon>
        <taxon>Erinaceidae</taxon>
        <taxon>Erinaceinae</taxon>
        <taxon>Erinaceus</taxon>
    </lineage>
</organism>
<feature type="region of interest" description="Disordered" evidence="2">
    <location>
        <begin position="592"/>
        <end position="631"/>
    </location>
</feature>
<feature type="region of interest" description="Disordered" evidence="2">
    <location>
        <begin position="1602"/>
        <end position="1634"/>
    </location>
</feature>
<feature type="region of interest" description="Disordered" evidence="2">
    <location>
        <begin position="1388"/>
        <end position="1456"/>
    </location>
</feature>
<dbReference type="PANTHER" id="PTHR13958">
    <property type="entry name" value="CENTROSOME-ASSOCIATED PROTEIN 350"/>
    <property type="match status" value="1"/>
</dbReference>
<proteinExistence type="predicted"/>
<feature type="compositionally biased region" description="Low complexity" evidence="2">
    <location>
        <begin position="1068"/>
        <end position="1083"/>
    </location>
</feature>
<feature type="compositionally biased region" description="Basic and acidic residues" evidence="2">
    <location>
        <begin position="1305"/>
        <end position="1322"/>
    </location>
</feature>
<feature type="compositionally biased region" description="Basic and acidic residues" evidence="2">
    <location>
        <begin position="1623"/>
        <end position="1634"/>
    </location>
</feature>
<feature type="compositionally biased region" description="Polar residues" evidence="2">
    <location>
        <begin position="817"/>
        <end position="827"/>
    </location>
</feature>
<gene>
    <name evidence="4" type="primary">CCDC187</name>
</gene>
<feature type="region of interest" description="Disordered" evidence="2">
    <location>
        <begin position="767"/>
        <end position="834"/>
    </location>
</feature>
<feature type="region of interest" description="Disordered" evidence="2">
    <location>
        <begin position="1"/>
        <end position="108"/>
    </location>
</feature>
<evidence type="ECO:0000256" key="2">
    <source>
        <dbReference type="SAM" id="MobiDB-lite"/>
    </source>
</evidence>
<sequence length="1634" mass="175267">MVWPGELGPQSQACSLTMWSDSNESKDRESSVSSGHLSGSSGGHKSSELPLGSWTERPPQVLGPPRQPRMSNPRLEQLRDKIRVQAQRQASCASLATSTPSSSFTHYKDPVLMPQRKTRKPCSATPLTLVDTDFSEPSVAELKAVGQVGQEPAKVDRCQASAPRGKARRMKSCSCKREKASKPVAPRGTSKDNGFGENTKIPSPCGRILPTKDLEGSTSPGHPVRAWSKVTSGMVLGDQETPSSFCLCLNRALNQAETGDSLNDWDGVPSMAAAGSSQGPLRVQGLTTCSPCPSLCIYLDPKEAERLGISDPLHLRHKQARVQALETMANILQQRIDMLTTKLLQPDMAAAPGDLGRDHPPSSPSTKSTLLMSKAPGCTRTVVPSRGRRALQDWADKQSKLLFTPTCLLDSETVPWRSDAISKPQEFEENLESADLEKRLARHTTSLGDLSTFARSSHRVTPDPSCGSLKLEDMLVPPRVSPVEPWTVRSFGQHNPDQPPPGHLAFMQQKSLSFLESLKLGQQKREQVLALLQLRVELEVWETQKALDQLLFKRRLERLMGGYSTHARPESAPGLEQLKVYGDPELAASLRPSAVTPRSQALLDGDPNGTTTSQAPKDMQESQTEPLQKGRLDHAPSQARLYLQDNPTFQMLEQSLREEELHAQHQAALLRLREKALEEKTRTELAFLEHQRGFLSSMGNSAVLATLAERRQQALSKQEQEQREIHYLQSISQLEHRERMLLLQHQQDMALVQRAVTQLRWELQARPRLLQNSNPEDKAASKGASSASQQLGGHTQDSSCRPTQLQPGSHSPWRSPKSPQISHLPTEQQDKTAPRAAALVDCHLQSPPKLRPSWEEVTPADVGRLTLVAPSKLVENADRCVGQEPEARPHVPLLGLQDMTALDTGRAPSPTFLVDKEEGGLSAAGLRLLEGDPHTDPSPSLAEKTQAFLESQAGSVQTLRLPSFSLDSEGPHSPPEASQEAEGSACGKGVDSGLECANGFMREPYKTESRRTGDQRTESCWQKLSNTTHQEAASTASREAVQPAGSPWHSFVAEDLSSESASPPRTCSMSSARSSASSVSDLSWPSLQEFQKASAILVQLSQSSLSDWEAEGVAATNPDRPKDSVGPHQDVGQGTWEKVEGTEASPLQGQSPVAGDPEPAGGHLYTGWPEPLPVNPSPRSGSELPAASNEVWDEEKQPKLGTSGHFSPAGDSTDLESCGVPSSLDSGEGKETSGTNGSLSSGSITGKSKQTCPVAASTAFLCSASSSSSDLVLSPSFPSGTPASKRPDFDKEETRSLQALVDCLGGHKDAAPSPSTDRKPISEPEVPVSLQASPGDPSGLPNSAGMNLAPRHGKNRALPVLREVPPARAGIALPEILSPVDEVLSYSSADFPSSTCRDSHLPPPPSLPTENEADASPYSYDFPSPPTDSALFPGGSLGPQGEDTSMEAEFPSLSEEDLPKALSLGAQGLGLCLEGLEGKFDGLSSGAEVEAVGGLWSEPVQWPGSSLSEQAGSAFGSTPGLLVQSLNPTRETHKAGDSVPKLLVTEEAGPPGPVQEDSGLGTGPHTDPHGMETTEAVDLVSTQLSRRILCDTMTVLSRLAQSGSALGQEPASAKQVPDTQMEADQRGPETHRCL</sequence>
<evidence type="ECO:0000313" key="4">
    <source>
        <dbReference type="RefSeq" id="XP_060054981.1"/>
    </source>
</evidence>
<protein>
    <submittedName>
        <fullName evidence="4">Coiled-coil domain-containing protein 187</fullName>
    </submittedName>
</protein>
<feature type="compositionally biased region" description="Low complexity" evidence="2">
    <location>
        <begin position="1232"/>
        <end position="1246"/>
    </location>
</feature>
<feature type="compositionally biased region" description="Polar residues" evidence="2">
    <location>
        <begin position="1058"/>
        <end position="1067"/>
    </location>
</feature>
<feature type="region of interest" description="Disordered" evidence="2">
    <location>
        <begin position="349"/>
        <end position="371"/>
    </location>
</feature>
<feature type="compositionally biased region" description="Polar residues" evidence="2">
    <location>
        <begin position="608"/>
        <end position="626"/>
    </location>
</feature>
<dbReference type="RefSeq" id="XP_060054981.1">
    <property type="nucleotide sequence ID" value="XM_060198998.1"/>
</dbReference>
<feature type="compositionally biased region" description="Polar residues" evidence="2">
    <location>
        <begin position="948"/>
        <end position="960"/>
    </location>
</feature>
<feature type="region of interest" description="Disordered" evidence="2">
    <location>
        <begin position="1105"/>
        <end position="1250"/>
    </location>
</feature>
<dbReference type="Proteomes" id="UP001652624">
    <property type="component" value="Chromosome 10"/>
</dbReference>
<evidence type="ECO:0000256" key="1">
    <source>
        <dbReference type="SAM" id="Coils"/>
    </source>
</evidence>
<feature type="region of interest" description="Disordered" evidence="2">
    <location>
        <begin position="1545"/>
        <end position="1571"/>
    </location>
</feature>
<dbReference type="GeneID" id="103112134"/>
<feature type="region of interest" description="Disordered" evidence="2">
    <location>
        <begin position="169"/>
        <end position="202"/>
    </location>
</feature>
<feature type="region of interest" description="Disordered" evidence="2">
    <location>
        <begin position="928"/>
        <end position="1083"/>
    </location>
</feature>
<feature type="coiled-coil region" evidence="1">
    <location>
        <begin position="315"/>
        <end position="342"/>
    </location>
</feature>
<evidence type="ECO:0000313" key="3">
    <source>
        <dbReference type="Proteomes" id="UP001652624"/>
    </source>
</evidence>
<feature type="compositionally biased region" description="Basic and acidic residues" evidence="2">
    <location>
        <begin position="1285"/>
        <end position="1295"/>
    </location>
</feature>
<feature type="compositionally biased region" description="Low complexity" evidence="2">
    <location>
        <begin position="1268"/>
        <end position="1279"/>
    </location>
</feature>
<feature type="compositionally biased region" description="Basic and acidic residues" evidence="2">
    <location>
        <begin position="1003"/>
        <end position="1017"/>
    </location>
</feature>
<name>A0ABM3Y1N7_ERIEU</name>
<keyword evidence="1" id="KW-0175">Coiled coil</keyword>
<feature type="compositionally biased region" description="Polar residues" evidence="2">
    <location>
        <begin position="789"/>
        <end position="809"/>
    </location>
</feature>
<reference evidence="4" key="1">
    <citation type="submission" date="2025-08" db="UniProtKB">
        <authorList>
            <consortium name="RefSeq"/>
        </authorList>
    </citation>
    <scope>IDENTIFICATION</scope>
</reference>
<feature type="region of interest" description="Disordered" evidence="2">
    <location>
        <begin position="1268"/>
        <end position="1354"/>
    </location>
</feature>
<dbReference type="PANTHER" id="PTHR13958:SF5">
    <property type="entry name" value="COILED-COIL DOMAIN-CONTAINING PROTEIN 187"/>
    <property type="match status" value="1"/>
</dbReference>
<dbReference type="InterPro" id="IPR028750">
    <property type="entry name" value="CEP350/CC187"/>
</dbReference>